<dbReference type="InterPro" id="IPR051213">
    <property type="entry name" value="START_lipid_transfer"/>
</dbReference>
<dbReference type="GO" id="GO:0008289">
    <property type="term" value="F:lipid binding"/>
    <property type="evidence" value="ECO:0007669"/>
    <property type="project" value="InterPro"/>
</dbReference>
<proteinExistence type="predicted"/>
<evidence type="ECO:0000313" key="1">
    <source>
        <dbReference type="EMBL" id="KAE9589678.1"/>
    </source>
</evidence>
<dbReference type="PROSITE" id="PS50848">
    <property type="entry name" value="START"/>
    <property type="match status" value="1"/>
</dbReference>
<dbReference type="InterPro" id="IPR002913">
    <property type="entry name" value="START_lipid-bd_dom"/>
</dbReference>
<dbReference type="CDD" id="cd08870">
    <property type="entry name" value="START_STARD2_7-like"/>
    <property type="match status" value="1"/>
</dbReference>
<dbReference type="OrthoDB" id="1295045at2759"/>
<dbReference type="PANTHER" id="PTHR19308:SF58">
    <property type="entry name" value="POLYKETIDE CYCLASE_DEHYDRASE AND LIPID TRANSPORT SUPERFAMILY PROTEIN"/>
    <property type="match status" value="1"/>
</dbReference>
<comment type="caution">
    <text evidence="1">The sequence shown here is derived from an EMBL/GenBank/DDBJ whole genome shotgun (WGS) entry which is preliminary data.</text>
</comment>
<name>A0A6A4NSX5_LUPAL</name>
<dbReference type="Pfam" id="PF01852">
    <property type="entry name" value="START"/>
    <property type="match status" value="1"/>
</dbReference>
<gene>
    <name evidence="1" type="ORF">Lalb_Chr21g0311511</name>
</gene>
<accession>A0A6A4NSX5</accession>
<dbReference type="FunFam" id="3.30.530.20:FF:000006">
    <property type="entry name" value="StAR-related lipid transfer protein 7, mitochondrial"/>
    <property type="match status" value="1"/>
</dbReference>
<reference evidence="2" key="1">
    <citation type="journal article" date="2020" name="Nat. Commun.">
        <title>Genome sequence of the cluster root forming white lupin.</title>
        <authorList>
            <person name="Hufnagel B."/>
            <person name="Marques A."/>
            <person name="Soriano A."/>
            <person name="Marques L."/>
            <person name="Divol F."/>
            <person name="Doumas P."/>
            <person name="Sallet E."/>
            <person name="Mancinotti D."/>
            <person name="Carrere S."/>
            <person name="Marande W."/>
            <person name="Arribat S."/>
            <person name="Keller J."/>
            <person name="Huneau C."/>
            <person name="Blein T."/>
            <person name="Aime D."/>
            <person name="Laguerre M."/>
            <person name="Taylor J."/>
            <person name="Schubert V."/>
            <person name="Nelson M."/>
            <person name="Geu-Flores F."/>
            <person name="Crespi M."/>
            <person name="Gallardo-Guerrero K."/>
            <person name="Delaux P.-M."/>
            <person name="Salse J."/>
            <person name="Berges H."/>
            <person name="Guyot R."/>
            <person name="Gouzy J."/>
            <person name="Peret B."/>
        </authorList>
    </citation>
    <scope>NUCLEOTIDE SEQUENCE [LARGE SCALE GENOMIC DNA]</scope>
    <source>
        <strain evidence="2">cv. Amiga</strain>
    </source>
</reference>
<dbReference type="GO" id="GO:0005737">
    <property type="term" value="C:cytoplasm"/>
    <property type="evidence" value="ECO:0007669"/>
    <property type="project" value="UniProtKB-ARBA"/>
</dbReference>
<dbReference type="AlphaFoldDB" id="A0A6A4NSX5"/>
<dbReference type="SUPFAM" id="SSF55961">
    <property type="entry name" value="Bet v1-like"/>
    <property type="match status" value="1"/>
</dbReference>
<evidence type="ECO:0000313" key="2">
    <source>
        <dbReference type="Proteomes" id="UP000447434"/>
    </source>
</evidence>
<organism evidence="1 2">
    <name type="scientific">Lupinus albus</name>
    <name type="common">White lupine</name>
    <name type="synonym">Lupinus termis</name>
    <dbReference type="NCBI Taxonomy" id="3870"/>
    <lineage>
        <taxon>Eukaryota</taxon>
        <taxon>Viridiplantae</taxon>
        <taxon>Streptophyta</taxon>
        <taxon>Embryophyta</taxon>
        <taxon>Tracheophyta</taxon>
        <taxon>Spermatophyta</taxon>
        <taxon>Magnoliopsida</taxon>
        <taxon>eudicotyledons</taxon>
        <taxon>Gunneridae</taxon>
        <taxon>Pentapetalae</taxon>
        <taxon>rosids</taxon>
        <taxon>fabids</taxon>
        <taxon>Fabales</taxon>
        <taxon>Fabaceae</taxon>
        <taxon>Papilionoideae</taxon>
        <taxon>50 kb inversion clade</taxon>
        <taxon>genistoids sensu lato</taxon>
        <taxon>core genistoids</taxon>
        <taxon>Genisteae</taxon>
        <taxon>Lupinus</taxon>
    </lineage>
</organism>
<dbReference type="PANTHER" id="PTHR19308">
    <property type="entry name" value="PHOSPHATIDYLCHOLINE TRANSFER PROTEIN"/>
    <property type="match status" value="1"/>
</dbReference>
<dbReference type="EMBL" id="WOCE01000021">
    <property type="protein sequence ID" value="KAE9589678.1"/>
    <property type="molecule type" value="Genomic_DNA"/>
</dbReference>
<dbReference type="Gene3D" id="3.30.530.20">
    <property type="match status" value="1"/>
</dbReference>
<keyword evidence="2" id="KW-1185">Reference proteome</keyword>
<dbReference type="InterPro" id="IPR023393">
    <property type="entry name" value="START-like_dom_sf"/>
</dbReference>
<dbReference type="Proteomes" id="UP000447434">
    <property type="component" value="Chromosome 21"/>
</dbReference>
<sequence>MGIMKRVSSISGIVDLLIDAMMLIAPIMIGVLVGWAWKPKWANPINWFSHFLNFRFISLSPLTSSHSPFSTTSSGGSFSQDEKDGASSSLTEQDLRYLCKLVEEKDDGPVWIPMMDRSTLTMSFQAWRRDPENGPPQYRSSTVFEDASPELVRDFFWDDQFRSKWDDMLLFANTVQECPLTGTMLVHWVCKFPFFCSDREYVIGRRIWNSGKAYYCVTKGVPCPSLPRRSKPKRVDIYYSSWCIRAVKSKKDGQLTACEILLFHYEDMGIPWELAKMGVRRGMWGAVKKLDPGLRLYEKERASGVPLSRSALAANINTKVSEDYLRSLENTTSNMLETENQEDSPEKPVGRNIPKLLVVGGAIALACTLDHGLLTKAVLFGVARKFAKIGRRL</sequence>
<protein>
    <submittedName>
        <fullName evidence="1">Putative START-like domain-containing protein</fullName>
    </submittedName>
</protein>